<gene>
    <name evidence="2" type="ORF">SAMN02745975_00450</name>
</gene>
<dbReference type="OrthoDB" id="1952037at2"/>
<accession>A0A1M6DHA3</accession>
<evidence type="ECO:0008006" key="4">
    <source>
        <dbReference type="Google" id="ProtNLM"/>
    </source>
</evidence>
<keyword evidence="3" id="KW-1185">Reference proteome</keyword>
<protein>
    <recommendedName>
        <fullName evidence="4">DUF5305 domain-containing protein</fullName>
    </recommendedName>
</protein>
<evidence type="ECO:0000313" key="3">
    <source>
        <dbReference type="Proteomes" id="UP000184536"/>
    </source>
</evidence>
<keyword evidence="1" id="KW-0812">Transmembrane</keyword>
<feature type="transmembrane region" description="Helical" evidence="1">
    <location>
        <begin position="12"/>
        <end position="29"/>
    </location>
</feature>
<keyword evidence="1" id="KW-1133">Transmembrane helix</keyword>
<sequence>MKIKLNKNIRIIGIGMLVIGIGALSFLLYKGVYSPGFKEEKVALYSYQQKTNIDYKAILKPNVLYSHESLGPGEVYITELIDYIQASFTYEFIGERAAALEGNYEIIAKLEGTVKEGEKALTIWKKSFILQPKQSFQVKDKMVLLKGNANIRPEEYNNFVKTVNESTKVNTPVSCIISMNVNLKANTDKGVVEEKMAPTMVIPLNTSYFSIDSKLTEEKSGQIEETRQVPVSVNQKKVIVYGVILGLLVILGIIMIFFSETKAPLDPRQKKLQQIFKKNGDRLVALTRDIPVPWGNHKEVKSIDDLVRVADEIGKPIFYKYSPDYKEILRFYVIDDDQMYLWHVNEELSKTDKALNAPSTASEV</sequence>
<dbReference type="Pfam" id="PF17231">
    <property type="entry name" value="DUF5305"/>
    <property type="match status" value="1"/>
</dbReference>
<dbReference type="EMBL" id="FQZV01000006">
    <property type="protein sequence ID" value="SHI72483.1"/>
    <property type="molecule type" value="Genomic_DNA"/>
</dbReference>
<evidence type="ECO:0000313" key="2">
    <source>
        <dbReference type="EMBL" id="SHI72483.1"/>
    </source>
</evidence>
<proteinExistence type="predicted"/>
<dbReference type="AlphaFoldDB" id="A0A1M6DHA3"/>
<dbReference type="RefSeq" id="WP_110939745.1">
    <property type="nucleotide sequence ID" value="NZ_FQZV01000006.1"/>
</dbReference>
<evidence type="ECO:0000256" key="1">
    <source>
        <dbReference type="SAM" id="Phobius"/>
    </source>
</evidence>
<name>A0A1M6DHA3_9FIRM</name>
<organism evidence="2 3">
    <name type="scientific">Geosporobacter subterraneus DSM 17957</name>
    <dbReference type="NCBI Taxonomy" id="1121919"/>
    <lineage>
        <taxon>Bacteria</taxon>
        <taxon>Bacillati</taxon>
        <taxon>Bacillota</taxon>
        <taxon>Clostridia</taxon>
        <taxon>Peptostreptococcales</taxon>
        <taxon>Thermotaleaceae</taxon>
        <taxon>Geosporobacter</taxon>
    </lineage>
</organism>
<dbReference type="InterPro" id="IPR035185">
    <property type="entry name" value="DUF5305"/>
</dbReference>
<reference evidence="3" key="1">
    <citation type="submission" date="2016-11" db="EMBL/GenBank/DDBJ databases">
        <authorList>
            <person name="Varghese N."/>
            <person name="Submissions S."/>
        </authorList>
    </citation>
    <scope>NUCLEOTIDE SEQUENCE [LARGE SCALE GENOMIC DNA]</scope>
    <source>
        <strain evidence="3">DSM 17957</strain>
    </source>
</reference>
<feature type="transmembrane region" description="Helical" evidence="1">
    <location>
        <begin position="238"/>
        <end position="258"/>
    </location>
</feature>
<dbReference type="Proteomes" id="UP000184536">
    <property type="component" value="Unassembled WGS sequence"/>
</dbReference>
<keyword evidence="1" id="KW-0472">Membrane</keyword>
<dbReference type="STRING" id="1121919.SAMN02745975_00450"/>